<dbReference type="Gene3D" id="2.170.150.40">
    <property type="entry name" value="Domain of unknown function (DUF427)"/>
    <property type="match status" value="1"/>
</dbReference>
<comment type="caution">
    <text evidence="2">The sequence shown here is derived from an EMBL/GenBank/DDBJ whole genome shotgun (WGS) entry which is preliminary data.</text>
</comment>
<dbReference type="PANTHER" id="PTHR34310">
    <property type="entry name" value="DUF427 DOMAIN PROTEIN (AFU_ORTHOLOGUE AFUA_3G02220)"/>
    <property type="match status" value="1"/>
</dbReference>
<feature type="domain" description="DUF427" evidence="1">
    <location>
        <begin position="24"/>
        <end position="115"/>
    </location>
</feature>
<evidence type="ECO:0000259" key="1">
    <source>
        <dbReference type="Pfam" id="PF04248"/>
    </source>
</evidence>
<dbReference type="Pfam" id="PF04248">
    <property type="entry name" value="NTP_transf_9"/>
    <property type="match status" value="1"/>
</dbReference>
<sequence>MSDKPVLQPGPNHPITITPTAGRVVVTAGGKVVADSRNALTLQESTYPPVQYVPLADVDQNLLERTATESYCPFKGDASYWSIPAGGDQAVDAVWEYSKPHEAVAEIAGHVAFWTGRVDSIEVQQ</sequence>
<gene>
    <name evidence="2" type="ORF">Adu01nite_60980</name>
</gene>
<dbReference type="InterPro" id="IPR038694">
    <property type="entry name" value="DUF427_sf"/>
</dbReference>
<evidence type="ECO:0000313" key="2">
    <source>
        <dbReference type="EMBL" id="GIE04748.1"/>
    </source>
</evidence>
<dbReference type="RefSeq" id="WP_203731765.1">
    <property type="nucleotide sequence ID" value="NZ_BAAATX010000021.1"/>
</dbReference>
<accession>A0ABQ3Z4I0</accession>
<organism evidence="2 3">
    <name type="scientific">Paractinoplanes durhamensis</name>
    <dbReference type="NCBI Taxonomy" id="113563"/>
    <lineage>
        <taxon>Bacteria</taxon>
        <taxon>Bacillati</taxon>
        <taxon>Actinomycetota</taxon>
        <taxon>Actinomycetes</taxon>
        <taxon>Micromonosporales</taxon>
        <taxon>Micromonosporaceae</taxon>
        <taxon>Paractinoplanes</taxon>
    </lineage>
</organism>
<dbReference type="Proteomes" id="UP000637628">
    <property type="component" value="Unassembled WGS sequence"/>
</dbReference>
<name>A0ABQ3Z4I0_9ACTN</name>
<dbReference type="EMBL" id="BOML01000050">
    <property type="protein sequence ID" value="GIE04748.1"/>
    <property type="molecule type" value="Genomic_DNA"/>
</dbReference>
<protein>
    <recommendedName>
        <fullName evidence="1">DUF427 domain-containing protein</fullName>
    </recommendedName>
</protein>
<dbReference type="InterPro" id="IPR007361">
    <property type="entry name" value="DUF427"/>
</dbReference>
<keyword evidence="3" id="KW-1185">Reference proteome</keyword>
<reference evidence="2 3" key="1">
    <citation type="submission" date="2021-01" db="EMBL/GenBank/DDBJ databases">
        <title>Whole genome shotgun sequence of Actinoplanes durhamensis NBRC 14914.</title>
        <authorList>
            <person name="Komaki H."/>
            <person name="Tamura T."/>
        </authorList>
    </citation>
    <scope>NUCLEOTIDE SEQUENCE [LARGE SCALE GENOMIC DNA]</scope>
    <source>
        <strain evidence="2 3">NBRC 14914</strain>
    </source>
</reference>
<proteinExistence type="predicted"/>
<dbReference type="PANTHER" id="PTHR34310:SF9">
    <property type="entry name" value="BLR5716 PROTEIN"/>
    <property type="match status" value="1"/>
</dbReference>
<evidence type="ECO:0000313" key="3">
    <source>
        <dbReference type="Proteomes" id="UP000637628"/>
    </source>
</evidence>